<dbReference type="InterPro" id="IPR020845">
    <property type="entry name" value="AMP-binding_CS"/>
</dbReference>
<name>A0A316YGM0_9BASI</name>
<evidence type="ECO:0000313" key="6">
    <source>
        <dbReference type="EMBL" id="PWN88266.1"/>
    </source>
</evidence>
<dbReference type="AlphaFoldDB" id="A0A316YGM0"/>
<organism evidence="6 7">
    <name type="scientific">Acaromyces ingoldii</name>
    <dbReference type="NCBI Taxonomy" id="215250"/>
    <lineage>
        <taxon>Eukaryota</taxon>
        <taxon>Fungi</taxon>
        <taxon>Dikarya</taxon>
        <taxon>Basidiomycota</taxon>
        <taxon>Ustilaginomycotina</taxon>
        <taxon>Exobasidiomycetes</taxon>
        <taxon>Exobasidiales</taxon>
        <taxon>Cryptobasidiaceae</taxon>
        <taxon>Acaromyces</taxon>
    </lineage>
</organism>
<evidence type="ECO:0000256" key="2">
    <source>
        <dbReference type="ARBA" id="ARBA00022598"/>
    </source>
</evidence>
<dbReference type="Proteomes" id="UP000245768">
    <property type="component" value="Unassembled WGS sequence"/>
</dbReference>
<dbReference type="PROSITE" id="PS00455">
    <property type="entry name" value="AMP_BINDING"/>
    <property type="match status" value="1"/>
</dbReference>
<dbReference type="SUPFAM" id="SSF56801">
    <property type="entry name" value="Acetyl-CoA synthetase-like"/>
    <property type="match status" value="1"/>
</dbReference>
<dbReference type="Pfam" id="PF00501">
    <property type="entry name" value="AMP-binding"/>
    <property type="match status" value="1"/>
</dbReference>
<feature type="transmembrane region" description="Helical" evidence="3">
    <location>
        <begin position="81"/>
        <end position="104"/>
    </location>
</feature>
<feature type="domain" description="AMP-binding enzyme C-terminal" evidence="5">
    <location>
        <begin position="444"/>
        <end position="526"/>
    </location>
</feature>
<protein>
    <submittedName>
        <fullName evidence="6">Acetyl-CoA synthetase-like protein</fullName>
    </submittedName>
</protein>
<keyword evidence="2" id="KW-0436">Ligase</keyword>
<keyword evidence="3" id="KW-1133">Transmembrane helix</keyword>
<dbReference type="InterPro" id="IPR025110">
    <property type="entry name" value="AMP-bd_C"/>
</dbReference>
<keyword evidence="3" id="KW-0812">Transmembrane</keyword>
<evidence type="ECO:0000256" key="1">
    <source>
        <dbReference type="ARBA" id="ARBA00006432"/>
    </source>
</evidence>
<dbReference type="GO" id="GO:0016405">
    <property type="term" value="F:CoA-ligase activity"/>
    <property type="evidence" value="ECO:0007669"/>
    <property type="project" value="TreeGrafter"/>
</dbReference>
<dbReference type="OrthoDB" id="1898221at2759"/>
<dbReference type="GeneID" id="37044259"/>
<evidence type="ECO:0000256" key="3">
    <source>
        <dbReference type="SAM" id="Phobius"/>
    </source>
</evidence>
<feature type="domain" description="AMP-dependent synthetase/ligase" evidence="4">
    <location>
        <begin position="41"/>
        <end position="393"/>
    </location>
</feature>
<dbReference type="InterPro" id="IPR042099">
    <property type="entry name" value="ANL_N_sf"/>
</dbReference>
<gene>
    <name evidence="6" type="ORF">FA10DRAFT_268466</name>
</gene>
<reference evidence="6 7" key="1">
    <citation type="journal article" date="2018" name="Mol. Biol. Evol.">
        <title>Broad Genomic Sampling Reveals a Smut Pathogenic Ancestry of the Fungal Clade Ustilaginomycotina.</title>
        <authorList>
            <person name="Kijpornyongpan T."/>
            <person name="Mondo S.J."/>
            <person name="Barry K."/>
            <person name="Sandor L."/>
            <person name="Lee J."/>
            <person name="Lipzen A."/>
            <person name="Pangilinan J."/>
            <person name="LaButti K."/>
            <person name="Hainaut M."/>
            <person name="Henrissat B."/>
            <person name="Grigoriev I.V."/>
            <person name="Spatafora J.W."/>
            <person name="Aime M.C."/>
        </authorList>
    </citation>
    <scope>NUCLEOTIDE SEQUENCE [LARGE SCALE GENOMIC DNA]</scope>
    <source>
        <strain evidence="6 7">MCA 4198</strain>
    </source>
</reference>
<dbReference type="PANTHER" id="PTHR24096">
    <property type="entry name" value="LONG-CHAIN-FATTY-ACID--COA LIGASE"/>
    <property type="match status" value="1"/>
</dbReference>
<evidence type="ECO:0000313" key="7">
    <source>
        <dbReference type="Proteomes" id="UP000245768"/>
    </source>
</evidence>
<evidence type="ECO:0000259" key="4">
    <source>
        <dbReference type="Pfam" id="PF00501"/>
    </source>
</evidence>
<evidence type="ECO:0000259" key="5">
    <source>
        <dbReference type="Pfam" id="PF13193"/>
    </source>
</evidence>
<dbReference type="Gene3D" id="3.40.50.12780">
    <property type="entry name" value="N-terminal domain of ligase-like"/>
    <property type="match status" value="1"/>
</dbReference>
<dbReference type="Gene3D" id="3.30.300.30">
    <property type="match status" value="1"/>
</dbReference>
<dbReference type="EMBL" id="KZ819638">
    <property type="protein sequence ID" value="PWN88266.1"/>
    <property type="molecule type" value="Genomic_DNA"/>
</dbReference>
<dbReference type="InParanoid" id="A0A316YGM0"/>
<proteinExistence type="inferred from homology"/>
<dbReference type="RefSeq" id="XP_025375464.1">
    <property type="nucleotide sequence ID" value="XM_025522343.1"/>
</dbReference>
<sequence>MTTVNNIDGRRVYTSKVPVPKVPEVPVYDFVLGDTSFDDERLAFHEISKRNRKITFGQLRLQAQQLGLGLINKVGLKPGDVVLIVLPSGIDFALALLASVFAGLRVSFANPNYLRAELRHVYHALKPKKIFTIGSMLKTITRGGLPWNTVVLMDTELGYSTVAAKRLLASPDEAKRAKPVAPKSLDDTLYLPWSSGTTGLPKAIEITHRNVVSMLFALKAVPDLYPKPMSTLVCLPFFHALALIKSCHLSVWMKATVYVMPFAPNALCEAVKEYKIECMSSVPPILKALSECPKGDKDHLGSLKWVSVGAAPLDAELEQVIEDKLGMPLMQGYGMSETTVAALGLQRGQRKGTVGWPVPGVECRVADDDNADVPQGERGELLLRGRNITKGYYANKEANDSTFTSDGWLKTGDVVIVDDRGEFSIVDRKKELIKYKGFQVAPAELEGVLLQHKDVLAAAVVGMYDKKQATELPRAYIQLRDPSKKNNANAVAQDVSDFIKSRVASFKQLRGGVRVLELIPVSPSGKVLRKEVRKILEQETAAKSSKL</sequence>
<keyword evidence="3" id="KW-0472">Membrane</keyword>
<dbReference type="PANTHER" id="PTHR24096:SF149">
    <property type="entry name" value="AMP-BINDING DOMAIN-CONTAINING PROTEIN-RELATED"/>
    <property type="match status" value="1"/>
</dbReference>
<keyword evidence="7" id="KW-1185">Reference proteome</keyword>
<dbReference type="InterPro" id="IPR045851">
    <property type="entry name" value="AMP-bd_C_sf"/>
</dbReference>
<dbReference type="InterPro" id="IPR000873">
    <property type="entry name" value="AMP-dep_synth/lig_dom"/>
</dbReference>
<dbReference type="FunCoup" id="A0A316YGM0">
    <property type="interactions" value="291"/>
</dbReference>
<accession>A0A316YGM0</accession>
<dbReference type="STRING" id="215250.A0A316YGM0"/>
<dbReference type="Pfam" id="PF13193">
    <property type="entry name" value="AMP-binding_C"/>
    <property type="match status" value="1"/>
</dbReference>
<comment type="similarity">
    <text evidence="1">Belongs to the ATP-dependent AMP-binding enzyme family.</text>
</comment>